<sequence length="138" mass="15843">MHYALSQDPDLIILDDPISSFDSNKKYAILNRLFSSSKSKTFYTRTVLMLTHDLQPIIDCLVNDKPRRELVSACFLQCKEGVISEQEITPDDVQSLPKLLMQTSKNEALNIVHRVASLRRLLEYITDDDTSQELAYHI</sequence>
<proteinExistence type="predicted"/>
<feature type="non-terminal residue" evidence="1">
    <location>
        <position position="138"/>
    </location>
</feature>
<dbReference type="EMBL" id="BARU01041067">
    <property type="protein sequence ID" value="GAH84463.1"/>
    <property type="molecule type" value="Genomic_DNA"/>
</dbReference>
<accession>X1KR53</accession>
<reference evidence="1" key="1">
    <citation type="journal article" date="2014" name="Front. Microbiol.">
        <title>High frequency of phylogenetically diverse reductive dehalogenase-homologous genes in deep subseafloor sedimentary metagenomes.</title>
        <authorList>
            <person name="Kawai M."/>
            <person name="Futagami T."/>
            <person name="Toyoda A."/>
            <person name="Takaki Y."/>
            <person name="Nishi S."/>
            <person name="Hori S."/>
            <person name="Arai W."/>
            <person name="Tsubouchi T."/>
            <person name="Morono Y."/>
            <person name="Uchiyama I."/>
            <person name="Ito T."/>
            <person name="Fujiyama A."/>
            <person name="Inagaki F."/>
            <person name="Takami H."/>
        </authorList>
    </citation>
    <scope>NUCLEOTIDE SEQUENCE</scope>
    <source>
        <strain evidence="1">Expedition CK06-06</strain>
    </source>
</reference>
<comment type="caution">
    <text evidence="1">The sequence shown here is derived from an EMBL/GenBank/DDBJ whole genome shotgun (WGS) entry which is preliminary data.</text>
</comment>
<dbReference type="AlphaFoldDB" id="X1KR53"/>
<evidence type="ECO:0000313" key="1">
    <source>
        <dbReference type="EMBL" id="GAH84463.1"/>
    </source>
</evidence>
<evidence type="ECO:0008006" key="2">
    <source>
        <dbReference type="Google" id="ProtNLM"/>
    </source>
</evidence>
<protein>
    <recommendedName>
        <fullName evidence="2">ATPase AAA-type core domain-containing protein</fullName>
    </recommendedName>
</protein>
<organism evidence="1">
    <name type="scientific">marine sediment metagenome</name>
    <dbReference type="NCBI Taxonomy" id="412755"/>
    <lineage>
        <taxon>unclassified sequences</taxon>
        <taxon>metagenomes</taxon>
        <taxon>ecological metagenomes</taxon>
    </lineage>
</organism>
<gene>
    <name evidence="1" type="ORF">S03H2_63382</name>
</gene>
<name>X1KR53_9ZZZZ</name>
<dbReference type="Gene3D" id="3.40.50.300">
    <property type="entry name" value="P-loop containing nucleotide triphosphate hydrolases"/>
    <property type="match status" value="1"/>
</dbReference>
<dbReference type="InterPro" id="IPR027417">
    <property type="entry name" value="P-loop_NTPase"/>
</dbReference>
<dbReference type="SUPFAM" id="SSF52540">
    <property type="entry name" value="P-loop containing nucleoside triphosphate hydrolases"/>
    <property type="match status" value="1"/>
</dbReference>